<dbReference type="AlphaFoldDB" id="A0A1I6ELR0"/>
<dbReference type="OrthoDB" id="1809616at2"/>
<accession>A0A1I6ELR0</accession>
<sequence length="87" mass="10252">MTKSKHNIPDFKTIEEAREFWEIHSLADFADDLEVARDVKFVKRNNLVVSLDLEKEDMKRLRMLANKKGVGLTDLITHWIKEQLRSV</sequence>
<dbReference type="EMBL" id="FOYM01000059">
    <property type="protein sequence ID" value="SFR18458.1"/>
    <property type="molecule type" value="Genomic_DNA"/>
</dbReference>
<reference evidence="2" key="1">
    <citation type="submission" date="2016-10" db="EMBL/GenBank/DDBJ databases">
        <authorList>
            <person name="Varghese N."/>
            <person name="Submissions S."/>
        </authorList>
    </citation>
    <scope>NUCLEOTIDE SEQUENCE [LARGE SCALE GENOMIC DNA]</scope>
    <source>
        <strain evidence="2">DSM 3669</strain>
    </source>
</reference>
<dbReference type="InterPro" id="IPR022148">
    <property type="entry name" value="CopG_antitoxin"/>
</dbReference>
<proteinExistence type="predicted"/>
<dbReference type="Pfam" id="PF12441">
    <property type="entry name" value="CopG_antitoxin"/>
    <property type="match status" value="1"/>
</dbReference>
<organism evidence="1 2">
    <name type="scientific">Desulfoscipio geothermicus DSM 3669</name>
    <dbReference type="NCBI Taxonomy" id="1121426"/>
    <lineage>
        <taxon>Bacteria</taxon>
        <taxon>Bacillati</taxon>
        <taxon>Bacillota</taxon>
        <taxon>Clostridia</taxon>
        <taxon>Eubacteriales</taxon>
        <taxon>Desulfallaceae</taxon>
        <taxon>Desulfoscipio</taxon>
    </lineage>
</organism>
<gene>
    <name evidence="1" type="ORF">SAMN05660706_1596</name>
</gene>
<evidence type="ECO:0000313" key="1">
    <source>
        <dbReference type="EMBL" id="SFR18458.1"/>
    </source>
</evidence>
<dbReference type="RefSeq" id="WP_092487923.1">
    <property type="nucleotide sequence ID" value="NZ_FOYM01000059.1"/>
</dbReference>
<name>A0A1I6ELR0_9FIRM</name>
<evidence type="ECO:0000313" key="2">
    <source>
        <dbReference type="Proteomes" id="UP000199584"/>
    </source>
</evidence>
<protein>
    <submittedName>
        <fullName evidence="1">CopG antitoxin of type II toxin-antitoxin system</fullName>
    </submittedName>
</protein>
<dbReference type="Proteomes" id="UP000199584">
    <property type="component" value="Unassembled WGS sequence"/>
</dbReference>
<keyword evidence="2" id="KW-1185">Reference proteome</keyword>